<evidence type="ECO:0000313" key="2">
    <source>
        <dbReference type="Proteomes" id="UP000595897"/>
    </source>
</evidence>
<dbReference type="RefSeq" id="WP_271714820.1">
    <property type="nucleotide sequence ID" value="NZ_AP024169.1"/>
</dbReference>
<sequence>MSLINLIQYSKLIEPHKATKIKEFNKFLCNEFNIENINEGIDVYIFEEIDIDFIIRGLNCYIEANNVSAQNTADTFVAAVYELLVHVEQKYGTKNNILSNIDKHKEFMEKTKEVTSKLRSTVSKDIATDDDFEKLVNCVDLFLEEHDDIESELSNEINLLISNRRNKLWHYPNFISIIATKLLMVYGLKYNVIISLNVNEVDLENRNIIINGILLPINSDLVALLKIYMPIRKQLVTHYNNIHKKLLVSYITGGPYGSREYGKLYNLIIKNFKSFEAEVFASKKILEMLDNGLDTYLVSKLTGFDVTRCVTIQYENRTNDRSEEYCIDKIREFLSNKKQVGDSQFINCPFCGAKKNANIENWIIVKFEDDNNKYIACKECKGLAN</sequence>
<dbReference type="Proteomes" id="UP000595897">
    <property type="component" value="Chromosome"/>
</dbReference>
<protein>
    <submittedName>
        <fullName evidence="1">Uncharacterized protein</fullName>
    </submittedName>
</protein>
<gene>
    <name evidence="1" type="ORF">bsdtb5_08450</name>
</gene>
<name>A0A7R7EIU0_9FIRM</name>
<dbReference type="AlphaFoldDB" id="A0A7R7EIU0"/>
<dbReference type="GO" id="GO:0003677">
    <property type="term" value="F:DNA binding"/>
    <property type="evidence" value="ECO:0007669"/>
    <property type="project" value="InterPro"/>
</dbReference>
<reference evidence="1 2" key="1">
    <citation type="submission" date="2020-11" db="EMBL/GenBank/DDBJ databases">
        <title>Draft genome sequencing of a Lachnospiraceae strain isolated from anoxic soil subjected to BSD treatment.</title>
        <authorList>
            <person name="Uek A."/>
            <person name="Tonouchi A."/>
        </authorList>
    </citation>
    <scope>NUCLEOTIDE SEQUENCE [LARGE SCALE GENOMIC DNA]</scope>
    <source>
        <strain evidence="1 2">TB5</strain>
    </source>
</reference>
<dbReference type="EMBL" id="AP024169">
    <property type="protein sequence ID" value="BCN29550.1"/>
    <property type="molecule type" value="Genomic_DNA"/>
</dbReference>
<dbReference type="KEGG" id="ahb:bsdtb5_08450"/>
<accession>A0A7R7EIU0</accession>
<keyword evidence="2" id="KW-1185">Reference proteome</keyword>
<dbReference type="InterPro" id="IPR011010">
    <property type="entry name" value="DNA_brk_join_enz"/>
</dbReference>
<organism evidence="1 2">
    <name type="scientific">Anaeromicropila herbilytica</name>
    <dbReference type="NCBI Taxonomy" id="2785025"/>
    <lineage>
        <taxon>Bacteria</taxon>
        <taxon>Bacillati</taxon>
        <taxon>Bacillota</taxon>
        <taxon>Clostridia</taxon>
        <taxon>Lachnospirales</taxon>
        <taxon>Lachnospiraceae</taxon>
        <taxon>Anaeromicropila</taxon>
    </lineage>
</organism>
<evidence type="ECO:0000313" key="1">
    <source>
        <dbReference type="EMBL" id="BCN29550.1"/>
    </source>
</evidence>
<dbReference type="SUPFAM" id="SSF56349">
    <property type="entry name" value="DNA breaking-rejoining enzymes"/>
    <property type="match status" value="1"/>
</dbReference>
<proteinExistence type="predicted"/>